<dbReference type="SUPFAM" id="SSF56300">
    <property type="entry name" value="Metallo-dependent phosphatases"/>
    <property type="match status" value="1"/>
</dbReference>
<evidence type="ECO:0000256" key="1">
    <source>
        <dbReference type="ARBA" id="ARBA00005662"/>
    </source>
</evidence>
<gene>
    <name evidence="3" type="ORF">ACFFNY_23065</name>
</gene>
<dbReference type="InterPro" id="IPR052169">
    <property type="entry name" value="CW_Biosynth-Accessory"/>
</dbReference>
<protein>
    <submittedName>
        <fullName evidence="3">CapA family protein</fullName>
    </submittedName>
</protein>
<dbReference type="CDD" id="cd07381">
    <property type="entry name" value="MPP_CapA"/>
    <property type="match status" value="1"/>
</dbReference>
<comment type="similarity">
    <text evidence="1">Belongs to the CapA family.</text>
</comment>
<dbReference type="PANTHER" id="PTHR33393">
    <property type="entry name" value="POLYGLUTAMINE SYNTHESIS ACCESSORY PROTEIN RV0574C-RELATED"/>
    <property type="match status" value="1"/>
</dbReference>
<dbReference type="SMART" id="SM00854">
    <property type="entry name" value="PGA_cap"/>
    <property type="match status" value="1"/>
</dbReference>
<reference evidence="3 4" key="1">
    <citation type="submission" date="2024-09" db="EMBL/GenBank/DDBJ databases">
        <authorList>
            <person name="Sun Q."/>
            <person name="Mori K."/>
        </authorList>
    </citation>
    <scope>NUCLEOTIDE SEQUENCE [LARGE SCALE GENOMIC DNA]</scope>
    <source>
        <strain evidence="3 4">JCM 12520</strain>
    </source>
</reference>
<dbReference type="InterPro" id="IPR029052">
    <property type="entry name" value="Metallo-depent_PP-like"/>
</dbReference>
<proteinExistence type="inferred from homology"/>
<evidence type="ECO:0000313" key="4">
    <source>
        <dbReference type="Proteomes" id="UP001589619"/>
    </source>
</evidence>
<name>A0ABV5W2B6_9BACL</name>
<sequence length="432" mass="47496">MTIAATGDSFITRRFPAGDEAHCELAQWIGGFDIRFTNLEVTLPRRESFPGAQSGGTWGAADPSVLDDLRKYGFNALAWANNHTLDYSYEGLEETERQLDRYDWVHAGAGQNLAEAGAIRYMEFSSGRAALIAATSTFHESWRAGEQRGDMVGRPGVNPLRYATTYRISEQQLVQLKVIAADTGINDYQEMLVKEGFVSREADDGITFGGHRFVASEAAGAKTQPHPGDIARILGAIGNARRQADYVIVSIHSHEIKDGRKEAPADFLREFARRCIDEGAHAVIGHGPHIIRGVELYRGRPILYSLGNFIFQNDSVDRLPSDFYEKYGLGPEHRTADALDARSAGDSRGLGASPDVWSSVVAGLAFEGGDVAEMRFRPISLGYGEPRYRRGWPRLTNDGSVLLKLQSLSRELGTEFVIEGTQAIWKRGNGNG</sequence>
<evidence type="ECO:0000313" key="3">
    <source>
        <dbReference type="EMBL" id="MFB9754463.1"/>
    </source>
</evidence>
<dbReference type="Pfam" id="PF09587">
    <property type="entry name" value="PGA_cap"/>
    <property type="match status" value="1"/>
</dbReference>
<keyword evidence="4" id="KW-1185">Reference proteome</keyword>
<evidence type="ECO:0000259" key="2">
    <source>
        <dbReference type="SMART" id="SM00854"/>
    </source>
</evidence>
<dbReference type="Proteomes" id="UP001589619">
    <property type="component" value="Unassembled WGS sequence"/>
</dbReference>
<organism evidence="3 4">
    <name type="scientific">Paenibacillus hodogayensis</name>
    <dbReference type="NCBI Taxonomy" id="279208"/>
    <lineage>
        <taxon>Bacteria</taxon>
        <taxon>Bacillati</taxon>
        <taxon>Bacillota</taxon>
        <taxon>Bacilli</taxon>
        <taxon>Bacillales</taxon>
        <taxon>Paenibacillaceae</taxon>
        <taxon>Paenibacillus</taxon>
    </lineage>
</organism>
<comment type="caution">
    <text evidence="3">The sequence shown here is derived from an EMBL/GenBank/DDBJ whole genome shotgun (WGS) entry which is preliminary data.</text>
</comment>
<accession>A0ABV5W2B6</accession>
<dbReference type="PANTHER" id="PTHR33393:SF13">
    <property type="entry name" value="PGA BIOSYNTHESIS PROTEIN CAPA"/>
    <property type="match status" value="1"/>
</dbReference>
<dbReference type="InterPro" id="IPR019079">
    <property type="entry name" value="Capsule_synth_CapA"/>
</dbReference>
<dbReference type="EMBL" id="JBHMAG010000015">
    <property type="protein sequence ID" value="MFB9754463.1"/>
    <property type="molecule type" value="Genomic_DNA"/>
</dbReference>
<feature type="domain" description="Capsule synthesis protein CapA" evidence="2">
    <location>
        <begin position="2"/>
        <end position="313"/>
    </location>
</feature>
<dbReference type="RefSeq" id="WP_344916265.1">
    <property type="nucleotide sequence ID" value="NZ_BAAAYO010000018.1"/>
</dbReference>